<gene>
    <name evidence="1" type="ORF">NCTC7582_04536</name>
</gene>
<dbReference type="AlphaFoldDB" id="A0A2X1A045"/>
<accession>A0A2X1A045</accession>
<dbReference type="EMBL" id="UAQE01000004">
    <property type="protein sequence ID" value="SPU38573.1"/>
    <property type="molecule type" value="Genomic_DNA"/>
</dbReference>
<proteinExistence type="predicted"/>
<sequence>MKQCVEHFLAAVWEQITAVYQQESKRITGLKEQSRLQAGILQYLKVAWKKGKSPNGTIFIDVYEPFSWSDSSYKVEAGSYIQEFTDVQHIEELFSALCTKTEEVFQSEQYGPRFFDYRFEVVLEFEHDKTVLHYQKELLNNRKLASTKQVLASFIETKVMAELPVRPSDNDEFFLAKHLVNPHFFHQTAEEVEPFIHRLQEKHRANKERLDKWIYYYTMAFKQWAEEHFLTHYFEQAGDYRKEWVLKTEDSVQQLEQEKLDFFLYVALKIGQKEPATRLEYLELAKQLGSLQAANYLEKGSGRFESIRKRDVFEGQANDILQTIDIRVLVEEENAYREALYYIIQLLQEGFPKGYKLTLKSKAKNYLPIKKLAKSKLHQFFANCLQYPNLFPLLADYAQLAMEEYAWYQDVEPSEKSAMPSTYAVFGLGLYSKDYFPLVQRYMLLVDTEHQSVQDAYAEAFLEAHGLSVEMMPVFVAILLGASESAKPIKNIDIMDLDLLVVLRQELEKKADYQRPFVLYRIFGSSKKLAQRLKQESAPIRDELEKLLQWMDS</sequence>
<dbReference type="InterPro" id="IPR046136">
    <property type="entry name" value="DUF6138"/>
</dbReference>
<organism evidence="1 2">
    <name type="scientific">Lysinibacillus capsici</name>
    <dbReference type="NCBI Taxonomy" id="2115968"/>
    <lineage>
        <taxon>Bacteria</taxon>
        <taxon>Bacillati</taxon>
        <taxon>Bacillota</taxon>
        <taxon>Bacilli</taxon>
        <taxon>Bacillales</taxon>
        <taxon>Bacillaceae</taxon>
        <taxon>Lysinibacillus</taxon>
    </lineage>
</organism>
<evidence type="ECO:0000313" key="2">
    <source>
        <dbReference type="Proteomes" id="UP000251431"/>
    </source>
</evidence>
<dbReference type="Proteomes" id="UP000251431">
    <property type="component" value="Unassembled WGS sequence"/>
</dbReference>
<name>A0A2X1A045_9BACI</name>
<dbReference type="Pfam" id="PF19635">
    <property type="entry name" value="DUF6138"/>
    <property type="match status" value="1"/>
</dbReference>
<reference evidence="1 2" key="1">
    <citation type="submission" date="2018-06" db="EMBL/GenBank/DDBJ databases">
        <authorList>
            <consortium name="Pathogen Informatics"/>
            <person name="Doyle S."/>
        </authorList>
    </citation>
    <scope>NUCLEOTIDE SEQUENCE [LARGE SCALE GENOMIC DNA]</scope>
    <source>
        <strain evidence="1 2">NCTC7582</strain>
    </source>
</reference>
<evidence type="ECO:0000313" key="1">
    <source>
        <dbReference type="EMBL" id="SPU38573.1"/>
    </source>
</evidence>
<dbReference type="RefSeq" id="WP_112118460.1">
    <property type="nucleotide sequence ID" value="NZ_JAXOWA010000001.1"/>
</dbReference>
<protein>
    <submittedName>
        <fullName evidence="1">Uncharacterized protein</fullName>
    </submittedName>
</protein>